<dbReference type="InterPro" id="IPR036179">
    <property type="entry name" value="Ig-like_dom_sf"/>
</dbReference>
<dbReference type="Pfam" id="PF07686">
    <property type="entry name" value="V-set"/>
    <property type="match status" value="1"/>
</dbReference>
<dbReference type="GO" id="GO:0005524">
    <property type="term" value="F:ATP binding"/>
    <property type="evidence" value="ECO:0007669"/>
    <property type="project" value="InterPro"/>
</dbReference>
<evidence type="ECO:0000259" key="3">
    <source>
        <dbReference type="PROSITE" id="PS50011"/>
    </source>
</evidence>
<dbReference type="PANTHER" id="PTHR44329">
    <property type="entry name" value="SERINE/THREONINE-PROTEIN KINASE TNNI3K-RELATED"/>
    <property type="match status" value="1"/>
</dbReference>
<name>A0A3Q2V6G6_HAPBU</name>
<organism evidence="5 6">
    <name type="scientific">Haplochromis burtoni</name>
    <name type="common">Burton's mouthbrooder</name>
    <name type="synonym">Chromis burtoni</name>
    <dbReference type="NCBI Taxonomy" id="8153"/>
    <lineage>
        <taxon>Eukaryota</taxon>
        <taxon>Metazoa</taxon>
        <taxon>Chordata</taxon>
        <taxon>Craniata</taxon>
        <taxon>Vertebrata</taxon>
        <taxon>Euteleostomi</taxon>
        <taxon>Actinopterygii</taxon>
        <taxon>Neopterygii</taxon>
        <taxon>Teleostei</taxon>
        <taxon>Neoteleostei</taxon>
        <taxon>Acanthomorphata</taxon>
        <taxon>Ovalentaria</taxon>
        <taxon>Cichlomorphae</taxon>
        <taxon>Cichliformes</taxon>
        <taxon>Cichlidae</taxon>
        <taxon>African cichlids</taxon>
        <taxon>Pseudocrenilabrinae</taxon>
        <taxon>Haplochromini</taxon>
        <taxon>Haplochromis</taxon>
    </lineage>
</organism>
<dbReference type="Gene3D" id="1.10.510.10">
    <property type="entry name" value="Transferase(Phosphotransferase) domain 1"/>
    <property type="match status" value="1"/>
</dbReference>
<protein>
    <recommendedName>
        <fullName evidence="7">Protein kinase domain-containing protein</fullName>
    </recommendedName>
</protein>
<dbReference type="InterPro" id="IPR000719">
    <property type="entry name" value="Prot_kinase_dom"/>
</dbReference>
<evidence type="ECO:0000313" key="5">
    <source>
        <dbReference type="Ensembl" id="ENSHBUP00000006199.1"/>
    </source>
</evidence>
<dbReference type="PANTHER" id="PTHR44329:SF214">
    <property type="entry name" value="PROTEIN KINASE DOMAIN-CONTAINING PROTEIN"/>
    <property type="match status" value="1"/>
</dbReference>
<dbReference type="Gene3D" id="2.60.40.10">
    <property type="entry name" value="Immunoglobulins"/>
    <property type="match status" value="1"/>
</dbReference>
<evidence type="ECO:0008006" key="7">
    <source>
        <dbReference type="Google" id="ProtNLM"/>
    </source>
</evidence>
<evidence type="ECO:0000259" key="4">
    <source>
        <dbReference type="PROSITE" id="PS50835"/>
    </source>
</evidence>
<sequence length="485" mass="54790">MFFFLPSDPKHVSATSGQDVALHCESLRRTNDNLIALWTKEGYTDDRYVFHVWNKRLNETKQHAKETKQHADFHGRVQLIDPSMNNGNVSVIVRNVSVADTGLYSCTVVTGETRDPTELECLVALTVTEHGESTMDEDGLPSNLQCSIDIQQSMQDPSMLLGRGGFGIIVETSNVQVAKVNMFPEMADWSLPFIEDQFYRYAHIATEVEEIAIGVSMKHPNILRTFGGYWCDIPQYPLGGRAVIVMERALFSLQEFMARMNNLQRPESSTSTDSAVHLALIPIVELDTLRGLEYLHARHVQHRDLTYRNILVCHQPNRKPVELSFKISDFGTACNYSTPDQQRGNRVHTAPEVLWCLNSTTASDVFSWYCVMWELYTGSPLIEYRRAQTPSEFCKKTYGDSLSKLVEHFHVAIISASSSVFRSRCVFYQLLPLLKGVVYVVGAQVPEQVSRCMPLRFVDDTAVRRSNPPVDAGQSAPVFLELLLQ</sequence>
<dbReference type="InterPro" id="IPR051681">
    <property type="entry name" value="Ser/Thr_Kinases-Pseudokinases"/>
</dbReference>
<dbReference type="STRING" id="8153.ENSHBUP00000006199"/>
<dbReference type="GO" id="GO:0004674">
    <property type="term" value="F:protein serine/threonine kinase activity"/>
    <property type="evidence" value="ECO:0007669"/>
    <property type="project" value="TreeGrafter"/>
</dbReference>
<proteinExistence type="predicted"/>
<evidence type="ECO:0000313" key="6">
    <source>
        <dbReference type="Proteomes" id="UP000264840"/>
    </source>
</evidence>
<feature type="domain" description="Protein kinase" evidence="3">
    <location>
        <begin position="155"/>
        <end position="485"/>
    </location>
</feature>
<dbReference type="InterPro" id="IPR013106">
    <property type="entry name" value="Ig_V-set"/>
</dbReference>
<dbReference type="SUPFAM" id="SSF56112">
    <property type="entry name" value="Protein kinase-like (PK-like)"/>
    <property type="match status" value="1"/>
</dbReference>
<dbReference type="Pfam" id="PF00069">
    <property type="entry name" value="Pkinase"/>
    <property type="match status" value="1"/>
</dbReference>
<dbReference type="GeneTree" id="ENSGT00940000177684"/>
<dbReference type="PROSITE" id="PS00109">
    <property type="entry name" value="PROTEIN_KINASE_TYR"/>
    <property type="match status" value="1"/>
</dbReference>
<dbReference type="InterPro" id="IPR011009">
    <property type="entry name" value="Kinase-like_dom_sf"/>
</dbReference>
<dbReference type="InterPro" id="IPR003599">
    <property type="entry name" value="Ig_sub"/>
</dbReference>
<evidence type="ECO:0000256" key="2">
    <source>
        <dbReference type="ARBA" id="ARBA00023319"/>
    </source>
</evidence>
<dbReference type="SUPFAM" id="SSF48726">
    <property type="entry name" value="Immunoglobulin"/>
    <property type="match status" value="1"/>
</dbReference>
<dbReference type="Proteomes" id="UP000264840">
    <property type="component" value="Unplaced"/>
</dbReference>
<keyword evidence="1" id="KW-1015">Disulfide bond</keyword>
<dbReference type="AlphaFoldDB" id="A0A3Q2V6G6"/>
<accession>A0A3Q2V6G6</accession>
<dbReference type="InterPro" id="IPR008266">
    <property type="entry name" value="Tyr_kinase_AS"/>
</dbReference>
<feature type="domain" description="Ig-like" evidence="4">
    <location>
        <begin position="6"/>
        <end position="120"/>
    </location>
</feature>
<reference evidence="5" key="2">
    <citation type="submission" date="2025-09" db="UniProtKB">
        <authorList>
            <consortium name="Ensembl"/>
        </authorList>
    </citation>
    <scope>IDENTIFICATION</scope>
</reference>
<dbReference type="Ensembl" id="ENSHBUT00000005716.1">
    <property type="protein sequence ID" value="ENSHBUP00000006199.1"/>
    <property type="gene ID" value="ENSHBUG00000007585.1"/>
</dbReference>
<keyword evidence="6" id="KW-1185">Reference proteome</keyword>
<dbReference type="PROSITE" id="PS50835">
    <property type="entry name" value="IG_LIKE"/>
    <property type="match status" value="1"/>
</dbReference>
<dbReference type="InterPro" id="IPR013783">
    <property type="entry name" value="Ig-like_fold"/>
</dbReference>
<evidence type="ECO:0000256" key="1">
    <source>
        <dbReference type="ARBA" id="ARBA00023157"/>
    </source>
</evidence>
<keyword evidence="2" id="KW-0393">Immunoglobulin domain</keyword>
<dbReference type="SMART" id="SM00409">
    <property type="entry name" value="IG"/>
    <property type="match status" value="1"/>
</dbReference>
<reference evidence="5" key="1">
    <citation type="submission" date="2025-08" db="UniProtKB">
        <authorList>
            <consortium name="Ensembl"/>
        </authorList>
    </citation>
    <scope>IDENTIFICATION</scope>
</reference>
<dbReference type="PROSITE" id="PS50011">
    <property type="entry name" value="PROTEIN_KINASE_DOM"/>
    <property type="match status" value="1"/>
</dbReference>
<dbReference type="InterPro" id="IPR007110">
    <property type="entry name" value="Ig-like_dom"/>
</dbReference>